<evidence type="ECO:0000256" key="1">
    <source>
        <dbReference type="ARBA" id="ARBA00004953"/>
    </source>
</evidence>
<dbReference type="eggNOG" id="COG2099">
    <property type="taxonomic scope" value="Bacteria"/>
</dbReference>
<comment type="caution">
    <text evidence="4">The sequence shown here is derived from an EMBL/GenBank/DDBJ whole genome shotgun (WGS) entry which is preliminary data.</text>
</comment>
<dbReference type="GO" id="GO:0009236">
    <property type="term" value="P:cobalamin biosynthetic process"/>
    <property type="evidence" value="ECO:0007669"/>
    <property type="project" value="UniProtKB-UniPathway"/>
</dbReference>
<comment type="pathway">
    <text evidence="1">Cofactor biosynthesis; adenosylcobalamin biosynthesis.</text>
</comment>
<evidence type="ECO:0000256" key="2">
    <source>
        <dbReference type="ARBA" id="ARBA00022573"/>
    </source>
</evidence>
<dbReference type="PANTHER" id="PTHR36925:SF1">
    <property type="entry name" value="COBALT-PRECORRIN-6A REDUCTASE"/>
    <property type="match status" value="1"/>
</dbReference>
<dbReference type="HOGENOM" id="CLU_068627_0_0_9"/>
<proteinExistence type="predicted"/>
<keyword evidence="5" id="KW-1185">Reference proteome</keyword>
<dbReference type="Pfam" id="PF02571">
    <property type="entry name" value="CbiJ"/>
    <property type="match status" value="1"/>
</dbReference>
<sequence length="272" mass="30157">MIWIISGTQDGREIGAELADREMAKPEESRREILMTVVSQYGKVLAAHKGLDIEVGRFKKEDMVRVIKEKGVTLILDASHPYAAIVSETALAASRETGIDYVRYERAEIPLPDYDKLYHAKDEYEAAKLAGSLGKSVLLTTGSKTLPVFVHEPSLQDKTIWARVLPVSNVIKMCEDLGMKAKNILAIQGPFSYEMNLAMIRDYHCDVMVTKNSGLIGGSDTKLKAAMDSGISVIVIDKPKADLKGVPVFDTTEGVLKYMEEHYGFHQKPESH</sequence>
<keyword evidence="3" id="KW-0560">Oxidoreductase</keyword>
<organism evidence="4 5">
    <name type="scientific">Dialister succinatiphilus YIT 11850</name>
    <dbReference type="NCBI Taxonomy" id="742743"/>
    <lineage>
        <taxon>Bacteria</taxon>
        <taxon>Bacillati</taxon>
        <taxon>Bacillota</taxon>
        <taxon>Negativicutes</taxon>
        <taxon>Veillonellales</taxon>
        <taxon>Veillonellaceae</taxon>
        <taxon>Dialister</taxon>
    </lineage>
</organism>
<dbReference type="UniPathway" id="UPA00148"/>
<gene>
    <name evidence="4" type="ORF">HMPREF9453_00459</name>
</gene>
<keyword evidence="2" id="KW-0169">Cobalamin biosynthesis</keyword>
<dbReference type="STRING" id="742743.HMPREF9453_00459"/>
<dbReference type="PANTHER" id="PTHR36925">
    <property type="entry name" value="COBALT-PRECORRIN-6A REDUCTASE"/>
    <property type="match status" value="1"/>
</dbReference>
<dbReference type="PATRIC" id="fig|742743.3.peg.470"/>
<dbReference type="EMBL" id="ADLT01000015">
    <property type="protein sequence ID" value="EHO63442.1"/>
    <property type="molecule type" value="Genomic_DNA"/>
</dbReference>
<dbReference type="Proteomes" id="UP000003277">
    <property type="component" value="Unassembled WGS sequence"/>
</dbReference>
<reference evidence="4 5" key="1">
    <citation type="submission" date="2011-11" db="EMBL/GenBank/DDBJ databases">
        <title>The Genome Sequence of Dialister succinatiphilus YIT 11850.</title>
        <authorList>
            <consortium name="The Broad Institute Genome Sequencing Platform"/>
            <person name="Earl A."/>
            <person name="Ward D."/>
            <person name="Feldgarden M."/>
            <person name="Gevers D."/>
            <person name="Morotomi M."/>
            <person name="Young S.K."/>
            <person name="Zeng Q."/>
            <person name="Gargeya S."/>
            <person name="Fitzgerald M."/>
            <person name="Haas B."/>
            <person name="Abouelleil A."/>
            <person name="Alvarado L."/>
            <person name="Arachchi H.M."/>
            <person name="Berlin A."/>
            <person name="Brown A."/>
            <person name="Chapman S.B."/>
            <person name="Dunbar C."/>
            <person name="Gearin G."/>
            <person name="Goldberg J."/>
            <person name="Griggs A."/>
            <person name="Gujja S."/>
            <person name="Heiman D."/>
            <person name="Howarth C."/>
            <person name="Lui A."/>
            <person name="MacDonald P.J.P."/>
            <person name="Montmayeur A."/>
            <person name="Murphy C."/>
            <person name="Neiman D."/>
            <person name="Pearson M."/>
            <person name="Priest M."/>
            <person name="Roberts A."/>
            <person name="Saif S."/>
            <person name="Shea T."/>
            <person name="Sisk P."/>
            <person name="Stolte C."/>
            <person name="Sykes S."/>
            <person name="Wortman J."/>
            <person name="Nusbaum C."/>
            <person name="Birren B."/>
        </authorList>
    </citation>
    <scope>NUCLEOTIDE SEQUENCE [LARGE SCALE GENOMIC DNA]</scope>
    <source>
        <strain evidence="4 5">YIT 11850</strain>
    </source>
</reference>
<dbReference type="OrthoDB" id="9780707at2"/>
<evidence type="ECO:0000313" key="4">
    <source>
        <dbReference type="EMBL" id="EHO63442.1"/>
    </source>
</evidence>
<dbReference type="GO" id="GO:0016994">
    <property type="term" value="F:precorrin-6A reductase activity"/>
    <property type="evidence" value="ECO:0007669"/>
    <property type="project" value="InterPro"/>
</dbReference>
<dbReference type="RefSeq" id="WP_008858963.1">
    <property type="nucleotide sequence ID" value="NZ_JH591187.1"/>
</dbReference>
<dbReference type="PROSITE" id="PS51014">
    <property type="entry name" value="COBK_CBIJ"/>
    <property type="match status" value="1"/>
</dbReference>
<name>H1CYM1_9FIRM</name>
<dbReference type="NCBIfam" id="TIGR00715">
    <property type="entry name" value="precor6x_red"/>
    <property type="match status" value="1"/>
</dbReference>
<dbReference type="InterPro" id="IPR003723">
    <property type="entry name" value="Precorrin-6x_reduct"/>
</dbReference>
<protein>
    <submittedName>
        <fullName evidence="4">Precorrin-6x reductase</fullName>
    </submittedName>
</protein>
<dbReference type="AlphaFoldDB" id="H1CYM1"/>
<evidence type="ECO:0000313" key="5">
    <source>
        <dbReference type="Proteomes" id="UP000003277"/>
    </source>
</evidence>
<accession>H1CYM1</accession>
<evidence type="ECO:0000256" key="3">
    <source>
        <dbReference type="ARBA" id="ARBA00023002"/>
    </source>
</evidence>